<name>A0ABV0BC37_9SPHN</name>
<evidence type="ECO:0000313" key="3">
    <source>
        <dbReference type="EMBL" id="MEN3747942.1"/>
    </source>
</evidence>
<dbReference type="InterPro" id="IPR041688">
    <property type="entry name" value="PRTase_2"/>
</dbReference>
<proteinExistence type="predicted"/>
<gene>
    <name evidence="3" type="ORF">TPR58_12255</name>
</gene>
<keyword evidence="3" id="KW-0328">Glycosyltransferase</keyword>
<dbReference type="Pfam" id="PF15609">
    <property type="entry name" value="PRTase_2"/>
    <property type="match status" value="1"/>
</dbReference>
<keyword evidence="4" id="KW-1185">Reference proteome</keyword>
<comment type="caution">
    <text evidence="3">The sequence shown here is derived from an EMBL/GenBank/DDBJ whole genome shotgun (WGS) entry which is preliminary data.</text>
</comment>
<feature type="domain" description="Orotate phosphoribosyltransferase-like" evidence="2">
    <location>
        <begin position="34"/>
        <end position="202"/>
    </location>
</feature>
<reference evidence="3 4" key="1">
    <citation type="submission" date="2024-05" db="EMBL/GenBank/DDBJ databases">
        <title>Sphingomonas sp. HF-S3 16S ribosomal RNA gene Genome sequencing and assembly.</title>
        <authorList>
            <person name="Lee H."/>
        </authorList>
    </citation>
    <scope>NUCLEOTIDE SEQUENCE [LARGE SCALE GENOMIC DNA]</scope>
    <source>
        <strain evidence="3 4">HF-S3</strain>
    </source>
</reference>
<keyword evidence="3" id="KW-0808">Transferase</keyword>
<accession>A0ABV0BC37</accession>
<dbReference type="PIRSF" id="PIRSF020967">
    <property type="entry name" value="UCP020967"/>
    <property type="match status" value="1"/>
</dbReference>
<dbReference type="Pfam" id="PF12500">
    <property type="entry name" value="TRSP"/>
    <property type="match status" value="1"/>
</dbReference>
<sequence>MTPLPHRHDFVLDAGTMRVAIDPASALTNPDPVFDLASRLNRKRGFLIVSKLIGRHLPTRPQTMRETMAALAGQLPDLGDGPVLFIGMAETAVGLGQGVHAAWTREHKAPALFLSTTRQTAPDLDVLLRFEEAHSHASTHIVHVPIAAADRELIDRTTTLVLIDDEASTGLTMDALEAALRARLPALQRAWQLVIADWTESRPGRLSLMRGAIEWIADDAAGFDAPAPTARLNRPGDTLAGASAARTGYRRLVRDMPPLPALPAASRVVVLADGENGYDALLIAERLEAEGHRCVLQSITRSPAALGGAMTSRHAFSDSHGSGAPCFAYNLFLSDPDAIVCVVERVACQRAELEAAARDAARSVSIHVVEVSK</sequence>
<protein>
    <submittedName>
        <fullName evidence="3">Phosphoribosyltransferase domain-containing protein</fullName>
    </submittedName>
</protein>
<evidence type="ECO:0000313" key="4">
    <source>
        <dbReference type="Proteomes" id="UP001427805"/>
    </source>
</evidence>
<feature type="domain" description="TRSP" evidence="1">
    <location>
        <begin position="264"/>
        <end position="350"/>
    </location>
</feature>
<dbReference type="EMBL" id="JBDIZK010000006">
    <property type="protein sequence ID" value="MEN3747942.1"/>
    <property type="molecule type" value="Genomic_DNA"/>
</dbReference>
<dbReference type="SUPFAM" id="SSF53271">
    <property type="entry name" value="PRTase-like"/>
    <property type="match status" value="1"/>
</dbReference>
<evidence type="ECO:0000259" key="2">
    <source>
        <dbReference type="Pfam" id="PF15609"/>
    </source>
</evidence>
<dbReference type="InterPro" id="IPR022537">
    <property type="entry name" value="TRSP_dom"/>
</dbReference>
<evidence type="ECO:0000259" key="1">
    <source>
        <dbReference type="Pfam" id="PF12500"/>
    </source>
</evidence>
<dbReference type="GO" id="GO:0016757">
    <property type="term" value="F:glycosyltransferase activity"/>
    <property type="evidence" value="ECO:0007669"/>
    <property type="project" value="UniProtKB-KW"/>
</dbReference>
<organism evidence="3 4">
    <name type="scientific">Sphingomonas rustica</name>
    <dbReference type="NCBI Taxonomy" id="3103142"/>
    <lineage>
        <taxon>Bacteria</taxon>
        <taxon>Pseudomonadati</taxon>
        <taxon>Pseudomonadota</taxon>
        <taxon>Alphaproteobacteria</taxon>
        <taxon>Sphingomonadales</taxon>
        <taxon>Sphingomonadaceae</taxon>
        <taxon>Sphingomonas</taxon>
    </lineage>
</organism>
<dbReference type="RefSeq" id="WP_346246949.1">
    <property type="nucleotide sequence ID" value="NZ_JBDIZK010000006.1"/>
</dbReference>
<dbReference type="InterPro" id="IPR011214">
    <property type="entry name" value="UCP020967"/>
</dbReference>
<dbReference type="InterPro" id="IPR029057">
    <property type="entry name" value="PRTase-like"/>
</dbReference>
<dbReference type="Proteomes" id="UP001427805">
    <property type="component" value="Unassembled WGS sequence"/>
</dbReference>